<dbReference type="GeneID" id="11533884"/>
<dbReference type="OMA" id="NNECTEL"/>
<dbReference type="Proteomes" id="UP000005666">
    <property type="component" value="Chromosome 8"/>
</dbReference>
<name>G8BWT7_TETPH</name>
<dbReference type="AlphaFoldDB" id="G8BWT7"/>
<proteinExistence type="predicted"/>
<dbReference type="EMBL" id="HE612863">
    <property type="protein sequence ID" value="CCE64241.1"/>
    <property type="molecule type" value="Genomic_DNA"/>
</dbReference>
<accession>G8BWT7</accession>
<keyword evidence="2" id="KW-1185">Reference proteome</keyword>
<evidence type="ECO:0000313" key="2">
    <source>
        <dbReference type="Proteomes" id="UP000005666"/>
    </source>
</evidence>
<dbReference type="RefSeq" id="XP_003686675.1">
    <property type="nucleotide sequence ID" value="XM_003686627.1"/>
</dbReference>
<organism evidence="1 2">
    <name type="scientific">Tetrapisispora phaffii (strain ATCC 24235 / CBS 4417 / NBRC 1672 / NRRL Y-8282 / UCD 70-5)</name>
    <name type="common">Yeast</name>
    <name type="synonym">Fabospora phaffii</name>
    <dbReference type="NCBI Taxonomy" id="1071381"/>
    <lineage>
        <taxon>Eukaryota</taxon>
        <taxon>Fungi</taxon>
        <taxon>Dikarya</taxon>
        <taxon>Ascomycota</taxon>
        <taxon>Saccharomycotina</taxon>
        <taxon>Saccharomycetes</taxon>
        <taxon>Saccharomycetales</taxon>
        <taxon>Saccharomycetaceae</taxon>
        <taxon>Tetrapisispora</taxon>
    </lineage>
</organism>
<dbReference type="HOGENOM" id="CLU_190836_1_0_1"/>
<dbReference type="eggNOG" id="ENOG502T1MZ">
    <property type="taxonomic scope" value="Eukaryota"/>
</dbReference>
<dbReference type="KEGG" id="tpf:TPHA_0H00310"/>
<reference evidence="1 2" key="1">
    <citation type="journal article" date="2011" name="Proc. Natl. Acad. Sci. U.S.A.">
        <title>Evolutionary erosion of yeast sex chromosomes by mating-type switching accidents.</title>
        <authorList>
            <person name="Gordon J.L."/>
            <person name="Armisen D."/>
            <person name="Proux-Wera E."/>
            <person name="Oheigeartaigh S.S."/>
            <person name="Byrne K.P."/>
            <person name="Wolfe K.H."/>
        </authorList>
    </citation>
    <scope>NUCLEOTIDE SEQUENCE [LARGE SCALE GENOMIC DNA]</scope>
    <source>
        <strain evidence="2">ATCC 24235 / CBS 4417 / NBRC 1672 / NRRL Y-8282 / UCD 70-5</strain>
    </source>
</reference>
<evidence type="ECO:0000313" key="1">
    <source>
        <dbReference type="EMBL" id="CCE64241.1"/>
    </source>
</evidence>
<protein>
    <submittedName>
        <fullName evidence="1">Uncharacterized protein</fullName>
    </submittedName>
</protein>
<gene>
    <name evidence="1" type="primary">TPHA0H00310</name>
    <name evidence="1" type="ordered locus">TPHA_0H00310</name>
</gene>
<sequence>MRTTQILKRITLGLVLLSFVNLTTKLLVSKVFPAFLLWMTSCPNNECTELHWWQKSPTLERIVWKLIDNI</sequence>